<gene>
    <name evidence="2" type="ORF">GRI97_13245</name>
</gene>
<comment type="caution">
    <text evidence="2">The sequence shown here is derived from an EMBL/GenBank/DDBJ whole genome shotgun (WGS) entry which is preliminary data.</text>
</comment>
<evidence type="ECO:0008006" key="4">
    <source>
        <dbReference type="Google" id="ProtNLM"/>
    </source>
</evidence>
<dbReference type="Proteomes" id="UP000469430">
    <property type="component" value="Unassembled WGS sequence"/>
</dbReference>
<dbReference type="EMBL" id="WTYJ01000002">
    <property type="protein sequence ID" value="MXO99953.1"/>
    <property type="molecule type" value="Genomic_DNA"/>
</dbReference>
<reference evidence="2 3" key="1">
    <citation type="submission" date="2019-12" db="EMBL/GenBank/DDBJ databases">
        <title>Genomic-based taxomic classification of the family Erythrobacteraceae.</title>
        <authorList>
            <person name="Xu L."/>
        </authorList>
    </citation>
    <scope>NUCLEOTIDE SEQUENCE [LARGE SCALE GENOMIC DNA]</scope>
    <source>
        <strain evidence="2 3">S36</strain>
    </source>
</reference>
<keyword evidence="1" id="KW-0732">Signal</keyword>
<protein>
    <recommendedName>
        <fullName evidence="4">Lipoprotein</fullName>
    </recommendedName>
</protein>
<feature type="chain" id="PRO_5026340008" description="Lipoprotein" evidence="1">
    <location>
        <begin position="26"/>
        <end position="180"/>
    </location>
</feature>
<dbReference type="AlphaFoldDB" id="A0A6I4U011"/>
<evidence type="ECO:0000313" key="2">
    <source>
        <dbReference type="EMBL" id="MXO99953.1"/>
    </source>
</evidence>
<keyword evidence="3" id="KW-1185">Reference proteome</keyword>
<evidence type="ECO:0000313" key="3">
    <source>
        <dbReference type="Proteomes" id="UP000469430"/>
    </source>
</evidence>
<feature type="signal peptide" evidence="1">
    <location>
        <begin position="1"/>
        <end position="25"/>
    </location>
</feature>
<dbReference type="OrthoDB" id="7596780at2"/>
<organism evidence="2 3">
    <name type="scientific">Croceibacterium xixiisoli</name>
    <dbReference type="NCBI Taxonomy" id="1476466"/>
    <lineage>
        <taxon>Bacteria</taxon>
        <taxon>Pseudomonadati</taxon>
        <taxon>Pseudomonadota</taxon>
        <taxon>Alphaproteobacteria</taxon>
        <taxon>Sphingomonadales</taxon>
        <taxon>Erythrobacteraceae</taxon>
        <taxon>Croceibacterium</taxon>
    </lineage>
</organism>
<sequence length="180" mass="18868">MNAPRATYLLAGAAALLAATAPATAQVNGEVVLNIMRECAKIDDPSARLACYDNNIRAAGANPRTVPGNAPAPRGGGAPVAATGNTAGFGGDSIRTAERFQTPAGEASEITARIASIQPREPGVYLVELEDGAQWLFSESVPNNFGVPRRGDTVRIARAAMGSFLMRIDKQAPVRVRRVR</sequence>
<name>A0A6I4U011_9SPHN</name>
<evidence type="ECO:0000256" key="1">
    <source>
        <dbReference type="SAM" id="SignalP"/>
    </source>
</evidence>
<dbReference type="RefSeq" id="WP_161391631.1">
    <property type="nucleotide sequence ID" value="NZ_JBHSCP010000001.1"/>
</dbReference>
<accession>A0A6I4U011</accession>
<proteinExistence type="predicted"/>